<keyword evidence="2" id="KW-1185">Reference proteome</keyword>
<gene>
    <name evidence="1" type="ORF">RFULGI_LOCUS18862</name>
</gene>
<organism evidence="1 2">
    <name type="scientific">Racocetra fulgida</name>
    <dbReference type="NCBI Taxonomy" id="60492"/>
    <lineage>
        <taxon>Eukaryota</taxon>
        <taxon>Fungi</taxon>
        <taxon>Fungi incertae sedis</taxon>
        <taxon>Mucoromycota</taxon>
        <taxon>Glomeromycotina</taxon>
        <taxon>Glomeromycetes</taxon>
        <taxon>Diversisporales</taxon>
        <taxon>Gigasporaceae</taxon>
        <taxon>Racocetra</taxon>
    </lineage>
</organism>
<evidence type="ECO:0000313" key="1">
    <source>
        <dbReference type="EMBL" id="CAG8811974.1"/>
    </source>
</evidence>
<accession>A0A9N9K6Y5</accession>
<evidence type="ECO:0000313" key="2">
    <source>
        <dbReference type="Proteomes" id="UP000789396"/>
    </source>
</evidence>
<feature type="non-terminal residue" evidence="1">
    <location>
        <position position="78"/>
    </location>
</feature>
<comment type="caution">
    <text evidence="1">The sequence shown here is derived from an EMBL/GenBank/DDBJ whole genome shotgun (WGS) entry which is preliminary data.</text>
</comment>
<protein>
    <submittedName>
        <fullName evidence="1">15314_t:CDS:1</fullName>
    </submittedName>
</protein>
<proteinExistence type="predicted"/>
<reference evidence="1" key="1">
    <citation type="submission" date="2021-06" db="EMBL/GenBank/DDBJ databases">
        <authorList>
            <person name="Kallberg Y."/>
            <person name="Tangrot J."/>
            <person name="Rosling A."/>
        </authorList>
    </citation>
    <scope>NUCLEOTIDE SEQUENCE</scope>
    <source>
        <strain evidence="1">IN212</strain>
    </source>
</reference>
<name>A0A9N9K6Y5_9GLOM</name>
<dbReference type="AlphaFoldDB" id="A0A9N9K6Y5"/>
<dbReference type="Proteomes" id="UP000789396">
    <property type="component" value="Unassembled WGS sequence"/>
</dbReference>
<sequence>EPAIQELLSATIHNHDYSPMALNKDNQDTKIISTYNELQATPNPNRPIKVKITNQKYPAFDYTSLKNNDNEQMLQTTN</sequence>
<dbReference type="EMBL" id="CAJVPZ010086211">
    <property type="protein sequence ID" value="CAG8811974.1"/>
    <property type="molecule type" value="Genomic_DNA"/>
</dbReference>
<feature type="non-terminal residue" evidence="1">
    <location>
        <position position="1"/>
    </location>
</feature>